<name>A0A485KKZ1_9STRA</name>
<accession>A0A485KKZ1</accession>
<feature type="coiled-coil region" evidence="1">
    <location>
        <begin position="34"/>
        <end position="68"/>
    </location>
</feature>
<dbReference type="EMBL" id="VJMH01005110">
    <property type="protein sequence ID" value="KAF0700832.1"/>
    <property type="molecule type" value="Genomic_DNA"/>
</dbReference>
<reference evidence="2" key="2">
    <citation type="submission" date="2019-06" db="EMBL/GenBank/DDBJ databases">
        <title>Genomics analysis of Aphanomyces spp. identifies a new class of oomycete effector associated with host adaptation.</title>
        <authorList>
            <person name="Gaulin E."/>
        </authorList>
    </citation>
    <scope>NUCLEOTIDE SEQUENCE</scope>
    <source>
        <strain evidence="2">CBS 578.67</strain>
    </source>
</reference>
<protein>
    <submittedName>
        <fullName evidence="3">Aste57867_8631 protein</fullName>
    </submittedName>
</protein>
<evidence type="ECO:0000313" key="2">
    <source>
        <dbReference type="EMBL" id="KAF0700832.1"/>
    </source>
</evidence>
<keyword evidence="4" id="KW-1185">Reference proteome</keyword>
<sequence>MMMADVVLDVDLLEKCDRKLRRREYFKHNKRLHRQQDREERESLLREVQELKQKIQRFSQRAVARESNEETTTMLSWRDMALALGDGFRTTAAQHEALKAQVAEYKVLRAMMQAWVATNAAVTTRLDGNVATWRDTTLMVHPASRQLGKEWIMKRMYHHTDEWFQFHGFPAIDANETVDRYLDFEFADGEYIGIYRDQVEIDSTLDDCVEYMHATMLTLRCYIPQYSPSIPMLLDQEAGNTRQYVLVTPSNEYVNVLTGEFRTKNRCVIVIRQIVDDEACVGGRHQRQRSRMQWLDIHEIPGSNGRRLKFRIATHMSQSFTPEDGVIPLEVDALDFGISLTTCPEYLQESRFKSTFQRNLSQSITDHAY</sequence>
<evidence type="ECO:0000313" key="4">
    <source>
        <dbReference type="Proteomes" id="UP000332933"/>
    </source>
</evidence>
<dbReference type="EMBL" id="CAADRA010005131">
    <property type="protein sequence ID" value="VFT85517.1"/>
    <property type="molecule type" value="Genomic_DNA"/>
</dbReference>
<dbReference type="Proteomes" id="UP000332933">
    <property type="component" value="Unassembled WGS sequence"/>
</dbReference>
<proteinExistence type="predicted"/>
<evidence type="ECO:0000313" key="3">
    <source>
        <dbReference type="EMBL" id="VFT85517.1"/>
    </source>
</evidence>
<reference evidence="3 4" key="1">
    <citation type="submission" date="2019-03" db="EMBL/GenBank/DDBJ databases">
        <authorList>
            <person name="Gaulin E."/>
            <person name="Dumas B."/>
        </authorList>
    </citation>
    <scope>NUCLEOTIDE SEQUENCE [LARGE SCALE GENOMIC DNA]</scope>
    <source>
        <strain evidence="3">CBS 568.67</strain>
    </source>
</reference>
<keyword evidence="1" id="KW-0175">Coiled coil</keyword>
<organism evidence="3 4">
    <name type="scientific">Aphanomyces stellatus</name>
    <dbReference type="NCBI Taxonomy" id="120398"/>
    <lineage>
        <taxon>Eukaryota</taxon>
        <taxon>Sar</taxon>
        <taxon>Stramenopiles</taxon>
        <taxon>Oomycota</taxon>
        <taxon>Saprolegniomycetes</taxon>
        <taxon>Saprolegniales</taxon>
        <taxon>Verrucalvaceae</taxon>
        <taxon>Aphanomyces</taxon>
    </lineage>
</organism>
<dbReference type="OrthoDB" id="63417at2759"/>
<dbReference type="AlphaFoldDB" id="A0A485KKZ1"/>
<gene>
    <name evidence="3" type="primary">Aste57867_8631</name>
    <name evidence="2" type="ORF">As57867_008597</name>
    <name evidence="3" type="ORF">ASTE57867_8631</name>
</gene>
<evidence type="ECO:0000256" key="1">
    <source>
        <dbReference type="SAM" id="Coils"/>
    </source>
</evidence>